<dbReference type="InterPro" id="IPR011993">
    <property type="entry name" value="PH-like_dom_sf"/>
</dbReference>
<dbReference type="InterPro" id="IPR051832">
    <property type="entry name" value="mTOR-Rac_regulators"/>
</dbReference>
<evidence type="ECO:0000313" key="2">
    <source>
        <dbReference type="EMBL" id="MEQ2164394.1"/>
    </source>
</evidence>
<dbReference type="PROSITE" id="PS50010">
    <property type="entry name" value="DH_2"/>
    <property type="match status" value="1"/>
</dbReference>
<dbReference type="Gene3D" id="1.20.900.10">
    <property type="entry name" value="Dbl homology (DH) domain"/>
    <property type="match status" value="1"/>
</dbReference>
<dbReference type="SUPFAM" id="SSF50729">
    <property type="entry name" value="PH domain-like"/>
    <property type="match status" value="1"/>
</dbReference>
<dbReference type="Gene3D" id="1.10.10.10">
    <property type="entry name" value="Winged helix-like DNA-binding domain superfamily/Winged helix DNA-binding domain"/>
    <property type="match status" value="1"/>
</dbReference>
<dbReference type="PANTHER" id="PTHR22829">
    <property type="entry name" value="DEP DOMAIN PROTEIN"/>
    <property type="match status" value="1"/>
</dbReference>
<dbReference type="Gene3D" id="2.30.29.30">
    <property type="entry name" value="Pleckstrin-homology domain (PH domain)/Phosphotyrosine-binding domain (PTB)"/>
    <property type="match status" value="1"/>
</dbReference>
<feature type="domain" description="DH" evidence="1">
    <location>
        <begin position="1"/>
        <end position="62"/>
    </location>
</feature>
<protein>
    <submittedName>
        <fullName evidence="2">Phosphatidylinositol-3,4, 5-trisphosphate-dependent Rac exchanger 1 protein</fullName>
    </submittedName>
</protein>
<organism evidence="2 3">
    <name type="scientific">Goodea atripinnis</name>
    <dbReference type="NCBI Taxonomy" id="208336"/>
    <lineage>
        <taxon>Eukaryota</taxon>
        <taxon>Metazoa</taxon>
        <taxon>Chordata</taxon>
        <taxon>Craniata</taxon>
        <taxon>Vertebrata</taxon>
        <taxon>Euteleostomi</taxon>
        <taxon>Actinopterygii</taxon>
        <taxon>Neopterygii</taxon>
        <taxon>Teleostei</taxon>
        <taxon>Neoteleostei</taxon>
        <taxon>Acanthomorphata</taxon>
        <taxon>Ovalentaria</taxon>
        <taxon>Atherinomorphae</taxon>
        <taxon>Cyprinodontiformes</taxon>
        <taxon>Goodeidae</taxon>
        <taxon>Goodea</taxon>
    </lineage>
</organism>
<dbReference type="InterPro" id="IPR036388">
    <property type="entry name" value="WH-like_DNA-bd_sf"/>
</dbReference>
<reference evidence="2 3" key="1">
    <citation type="submission" date="2021-06" db="EMBL/GenBank/DDBJ databases">
        <authorList>
            <person name="Palmer J.M."/>
        </authorList>
    </citation>
    <scope>NUCLEOTIDE SEQUENCE [LARGE SCALE GENOMIC DNA]</scope>
    <source>
        <strain evidence="2 3">GA_2019</strain>
        <tissue evidence="2">Muscle</tissue>
    </source>
</reference>
<keyword evidence="3" id="KW-1185">Reference proteome</keyword>
<dbReference type="Pfam" id="PF00621">
    <property type="entry name" value="RhoGEF"/>
    <property type="match status" value="1"/>
</dbReference>
<dbReference type="InterPro" id="IPR035899">
    <property type="entry name" value="DBL_dom_sf"/>
</dbReference>
<gene>
    <name evidence="2" type="primary">PREX1_1</name>
    <name evidence="2" type="ORF">GOODEAATRI_006333</name>
</gene>
<comment type="caution">
    <text evidence="2">The sequence shown here is derived from an EMBL/GenBank/DDBJ whole genome shotgun (WGS) entry which is preliminary data.</text>
</comment>
<evidence type="ECO:0000313" key="3">
    <source>
        <dbReference type="Proteomes" id="UP001476798"/>
    </source>
</evidence>
<evidence type="ECO:0000259" key="1">
    <source>
        <dbReference type="PROSITE" id="PS50010"/>
    </source>
</evidence>
<dbReference type="InterPro" id="IPR000219">
    <property type="entry name" value="DH_dom"/>
</dbReference>
<dbReference type="EMBL" id="JAHRIO010020292">
    <property type="protein sequence ID" value="MEQ2164394.1"/>
    <property type="molecule type" value="Genomic_DNA"/>
</dbReference>
<name>A0ABV0MZ39_9TELE</name>
<dbReference type="PANTHER" id="PTHR22829:SF6">
    <property type="entry name" value="PHOSPHATIDYLINOSITOL 3,4,5-TRISPHOSPHATE-DEPENDENT RAC EXCHANGER 1 PROTEIN"/>
    <property type="match status" value="1"/>
</dbReference>
<dbReference type="Proteomes" id="UP001476798">
    <property type="component" value="Unassembled WGS sequence"/>
</dbReference>
<proteinExistence type="predicted"/>
<dbReference type="SUPFAM" id="SSF48065">
    <property type="entry name" value="DBL homology domain (DH-domain)"/>
    <property type="match status" value="1"/>
</dbReference>
<accession>A0ABV0MZ39</accession>
<sequence length="264" mass="30126">MLLGGKKSTDIPLEGYLLTPIQRICKYPLLLKVLSQLLQRYYPAVEESLQGMKAVCSNINETKRQMEKLEALEQLQSHIEGWEGTNLTDICTELLLHGNLLKISAGNIQERVFFLFDNLLVYCKRKSSVVSCFCSAWYWHQQMFIPPECNRSVVPFPRVSGKKSTKRTKSINGPLYVFRGRINTEVMEVENVEDGTGVGAVLSSGVETLDLPLTCLKLGMERDAYVMIAEKGEKLYHMMMTKNRHLIKDRRKKLTIVPKCFMGK</sequence>